<keyword evidence="1" id="KW-0378">Hydrolase</keyword>
<dbReference type="GO" id="GO:0004180">
    <property type="term" value="F:carboxypeptidase activity"/>
    <property type="evidence" value="ECO:0007669"/>
    <property type="project" value="UniProtKB-KW"/>
</dbReference>
<dbReference type="Proteomes" id="UP000295741">
    <property type="component" value="Unassembled WGS sequence"/>
</dbReference>
<dbReference type="Pfam" id="PF13715">
    <property type="entry name" value="CarbopepD_reg_2"/>
    <property type="match status" value="1"/>
</dbReference>
<gene>
    <name evidence="1" type="ORF">BC659_0223</name>
</gene>
<evidence type="ECO:0000313" key="2">
    <source>
        <dbReference type="Proteomes" id="UP000295741"/>
    </source>
</evidence>
<accession>A0A4R6IZ52</accession>
<comment type="caution">
    <text evidence="1">The sequence shown here is derived from an EMBL/GenBank/DDBJ whole genome shotgun (WGS) entry which is preliminary data.</text>
</comment>
<dbReference type="Pfam" id="PF18939">
    <property type="entry name" value="DUF5686"/>
    <property type="match status" value="1"/>
</dbReference>
<sequence>MKAILTRTCCLLTVVLFLFSIRLPAQLPTKKFLYGRVINDFTKEAVPFASIFWKKAGFGITSDSSGQFKLRVSQLNHDTLVVSFVGFEPTYKAYIPQQKDSAWMDLVMAEVKSGGTVEVKSKFNKGLRWWKQIVAHKKQNNPYTFEQFSCELYSKTELDINNINKRYFTDKKLLKPFAFLLDNIDSVSDQRPFLPVYMTETLSDYYASSNPQKTREEIRAAKTDGMKNESVLQFLGGMSQKISVYDNSSVLFGKEFISPISDWGDKYYHYKGADTQVIGGTKYFHLLFSPKQEGENTFSGDCWIHSENWGILKINLTISPTANINFVNRLSLVQEFSLQENKEWMFAKDKFVMDFAPLGKENLSFIAKKTNSYKQIRINDPLIGIKLQQNHQRNEVIVADNAREQDKKFWSVQRHEALSENEKKIYQMMDTIKTIPAFISYTKAITFIFDGHKKLGVVEIGPWYKWISGNQKERIRVRFDLGTTDQFSKHLRLHGYLAYGFKDHTFKGRFDATYKLPGDKGITLFASYTDDLDNGRVRYNDEDITTDNLFSQLIRRPGIPQKFLGVQEFKLSVTKEWPSKLSVQTFFTRSNFESYTPLPHKKILFKRSFQHEIANAEIGIKLRYAPGERTFSRHRKDTKIKGSLPIVELRAAFSSDGLWGSEYAYERVGMHISQDVRIPRWGKLSYRIYGGKIFTKEALPFMLMEIHPGNEIYYYNRQSFNLMNRFEYISDRYAGVHIEHNIEKKFLNILPFMRKSNIRQFWNCKAVWGDMSTGGRILNHIEYASEYKLRSLRGGIYTEIGTGFENIFKILRIDFVWRHAPLRKLPGNVNPGAFKSTTQDFGIFGSVRFQL</sequence>
<dbReference type="InterPro" id="IPR043741">
    <property type="entry name" value="DUF5686"/>
</dbReference>
<dbReference type="InterPro" id="IPR008969">
    <property type="entry name" value="CarboxyPept-like_regulatory"/>
</dbReference>
<dbReference type="SUPFAM" id="SSF49464">
    <property type="entry name" value="Carboxypeptidase regulatory domain-like"/>
    <property type="match status" value="1"/>
</dbReference>
<keyword evidence="1" id="KW-0121">Carboxypeptidase</keyword>
<reference evidence="1 2" key="1">
    <citation type="submission" date="2019-03" db="EMBL/GenBank/DDBJ databases">
        <title>Genomic Encyclopedia of Archaeal and Bacterial Type Strains, Phase II (KMG-II): from individual species to whole genera.</title>
        <authorList>
            <person name="Goeker M."/>
        </authorList>
    </citation>
    <scope>NUCLEOTIDE SEQUENCE [LARGE SCALE GENOMIC DNA]</scope>
    <source>
        <strain evidence="1 2">DSM 28323</strain>
    </source>
</reference>
<dbReference type="EMBL" id="SNWP01000010">
    <property type="protein sequence ID" value="TDO28162.1"/>
    <property type="molecule type" value="Genomic_DNA"/>
</dbReference>
<dbReference type="RefSeq" id="WP_162847310.1">
    <property type="nucleotide sequence ID" value="NZ_SNWP01000010.1"/>
</dbReference>
<keyword evidence="1" id="KW-0645">Protease</keyword>
<evidence type="ECO:0000313" key="1">
    <source>
        <dbReference type="EMBL" id="TDO28162.1"/>
    </source>
</evidence>
<keyword evidence="2" id="KW-1185">Reference proteome</keyword>
<name>A0A4R6IZ52_9BACT</name>
<organism evidence="1 2">
    <name type="scientific">Sediminibacterium goheungense</name>
    <dbReference type="NCBI Taxonomy" id="1086393"/>
    <lineage>
        <taxon>Bacteria</taxon>
        <taxon>Pseudomonadati</taxon>
        <taxon>Bacteroidota</taxon>
        <taxon>Chitinophagia</taxon>
        <taxon>Chitinophagales</taxon>
        <taxon>Chitinophagaceae</taxon>
        <taxon>Sediminibacterium</taxon>
    </lineage>
</organism>
<dbReference type="AlphaFoldDB" id="A0A4R6IZ52"/>
<proteinExistence type="predicted"/>
<protein>
    <submittedName>
        <fullName evidence="1">Carboxypeptidase-like protein</fullName>
    </submittedName>
</protein>